<organism evidence="2 3">
    <name type="scientific">Oryzias javanicus</name>
    <name type="common">Javanese ricefish</name>
    <name type="synonym">Aplocheilus javanicus</name>
    <dbReference type="NCBI Taxonomy" id="123683"/>
    <lineage>
        <taxon>Eukaryota</taxon>
        <taxon>Metazoa</taxon>
        <taxon>Chordata</taxon>
        <taxon>Craniata</taxon>
        <taxon>Vertebrata</taxon>
        <taxon>Euteleostomi</taxon>
        <taxon>Actinopterygii</taxon>
        <taxon>Neopterygii</taxon>
        <taxon>Teleostei</taxon>
        <taxon>Neoteleostei</taxon>
        <taxon>Acanthomorphata</taxon>
        <taxon>Ovalentaria</taxon>
        <taxon>Atherinomorphae</taxon>
        <taxon>Beloniformes</taxon>
        <taxon>Adrianichthyidae</taxon>
        <taxon>Oryziinae</taxon>
        <taxon>Oryzias</taxon>
    </lineage>
</organism>
<dbReference type="Proteomes" id="UP000283210">
    <property type="component" value="Chromosome 3"/>
</dbReference>
<dbReference type="EMBL" id="CM012439">
    <property type="protein sequence ID" value="RVE74867.1"/>
    <property type="molecule type" value="Genomic_DNA"/>
</dbReference>
<protein>
    <submittedName>
        <fullName evidence="2">Uncharacterized protein</fullName>
    </submittedName>
</protein>
<proteinExistence type="predicted"/>
<evidence type="ECO:0000256" key="1">
    <source>
        <dbReference type="SAM" id="MobiDB-lite"/>
    </source>
</evidence>
<feature type="compositionally biased region" description="Basic and acidic residues" evidence="1">
    <location>
        <begin position="1"/>
        <end position="20"/>
    </location>
</feature>
<keyword evidence="3" id="KW-1185">Reference proteome</keyword>
<gene>
    <name evidence="2" type="ORF">OJAV_G00026770</name>
</gene>
<dbReference type="AlphaFoldDB" id="A0A3S2MUP4"/>
<accession>A0A3S2MUP4</accession>
<reference evidence="2 3" key="2">
    <citation type="submission" date="2019-01" db="EMBL/GenBank/DDBJ databases">
        <title>A chromosome length genome reference of the Java medaka (oryzias javanicus).</title>
        <authorList>
            <person name="Herpin A."/>
            <person name="Takehana Y."/>
            <person name="Naruse K."/>
            <person name="Ansai S."/>
            <person name="Kawaguchi M."/>
        </authorList>
    </citation>
    <scope>NUCLEOTIDE SEQUENCE [LARGE SCALE GENOMIC DNA]</scope>
    <source>
        <strain evidence="2">RS831</strain>
        <tissue evidence="2">Whole body</tissue>
    </source>
</reference>
<feature type="region of interest" description="Disordered" evidence="1">
    <location>
        <begin position="1"/>
        <end position="37"/>
    </location>
</feature>
<evidence type="ECO:0000313" key="2">
    <source>
        <dbReference type="EMBL" id="RVE74867.1"/>
    </source>
</evidence>
<evidence type="ECO:0000313" key="3">
    <source>
        <dbReference type="Proteomes" id="UP000283210"/>
    </source>
</evidence>
<name>A0A3S2MUP4_ORYJA</name>
<reference evidence="2 3" key="1">
    <citation type="submission" date="2018-11" db="EMBL/GenBank/DDBJ databases">
        <authorList>
            <person name="Lopez-Roques C."/>
            <person name="Donnadieu C."/>
            <person name="Bouchez O."/>
            <person name="Klopp C."/>
            <person name="Cabau C."/>
            <person name="Zahm M."/>
        </authorList>
    </citation>
    <scope>NUCLEOTIDE SEQUENCE [LARGE SCALE GENOMIC DNA]</scope>
    <source>
        <strain evidence="2">RS831</strain>
        <tissue evidence="2">Whole body</tissue>
    </source>
</reference>
<sequence length="100" mass="10948">MLTRENSEAPDSRVVAVEKKRNTHGKLQIGPQRGRGHSVQFKKHLGSNEDLVSTVVALRPLADLYLHASSGSAASALNSPNEPLRRQKLASPCLIQLDKR</sequence>